<dbReference type="Pfam" id="PF23310">
    <property type="entry name" value="TPR_27"/>
    <property type="match status" value="1"/>
</dbReference>
<name>A0A8X7PJ51_BRACI</name>
<evidence type="ECO:0000313" key="3">
    <source>
        <dbReference type="Proteomes" id="UP000886595"/>
    </source>
</evidence>
<comment type="caution">
    <text evidence="2">The sequence shown here is derived from an EMBL/GenBank/DDBJ whole genome shotgun (WGS) entry which is preliminary data.</text>
</comment>
<organism evidence="2 3">
    <name type="scientific">Brassica carinata</name>
    <name type="common">Ethiopian mustard</name>
    <name type="synonym">Abyssinian cabbage</name>
    <dbReference type="NCBI Taxonomy" id="52824"/>
    <lineage>
        <taxon>Eukaryota</taxon>
        <taxon>Viridiplantae</taxon>
        <taxon>Streptophyta</taxon>
        <taxon>Embryophyta</taxon>
        <taxon>Tracheophyta</taxon>
        <taxon>Spermatophyta</taxon>
        <taxon>Magnoliopsida</taxon>
        <taxon>eudicotyledons</taxon>
        <taxon>Gunneridae</taxon>
        <taxon>Pentapetalae</taxon>
        <taxon>rosids</taxon>
        <taxon>malvids</taxon>
        <taxon>Brassicales</taxon>
        <taxon>Brassicaceae</taxon>
        <taxon>Brassiceae</taxon>
        <taxon>Brassica</taxon>
    </lineage>
</organism>
<dbReference type="OrthoDB" id="2579025at2759"/>
<proteinExistence type="predicted"/>
<dbReference type="InterPro" id="IPR057136">
    <property type="entry name" value="At2g35280_TPR_dom"/>
</dbReference>
<dbReference type="EMBL" id="JAAMPC010000016">
    <property type="protein sequence ID" value="KAG2252205.1"/>
    <property type="molecule type" value="Genomic_DNA"/>
</dbReference>
<evidence type="ECO:0000313" key="2">
    <source>
        <dbReference type="EMBL" id="KAG2252205.1"/>
    </source>
</evidence>
<dbReference type="Proteomes" id="UP000886595">
    <property type="component" value="Unassembled WGS sequence"/>
</dbReference>
<reference evidence="2 3" key="1">
    <citation type="submission" date="2020-02" db="EMBL/GenBank/DDBJ databases">
        <authorList>
            <person name="Ma Q."/>
            <person name="Huang Y."/>
            <person name="Song X."/>
            <person name="Pei D."/>
        </authorList>
    </citation>
    <scope>NUCLEOTIDE SEQUENCE [LARGE SCALE GENOMIC DNA]</scope>
    <source>
        <strain evidence="2">Sxm20200214</strain>
        <tissue evidence="2">Leaf</tissue>
    </source>
</reference>
<keyword evidence="3" id="KW-1185">Reference proteome</keyword>
<dbReference type="AlphaFoldDB" id="A0A8X7PJ51"/>
<evidence type="ECO:0000259" key="1">
    <source>
        <dbReference type="Pfam" id="PF23310"/>
    </source>
</evidence>
<protein>
    <recommendedName>
        <fullName evidence="1">At2g35280-like TPR domain-containing protein</fullName>
    </recommendedName>
</protein>
<accession>A0A8X7PJ51</accession>
<sequence length="128" mass="15064">MDQCLASGNIQAHYVRGIHEYFRNDNAIDGMYHLRLSAYVYYVYGVYLSDIIMLCRGEQAVGRAYLDMLGWREQIKISLHGIAVARLPVYTTTYHEIRAAITCLRNNIGRRCELCFYFRQMQKFVYMI</sequence>
<feature type="domain" description="At2g35280-like TPR" evidence="1">
    <location>
        <begin position="1"/>
        <end position="61"/>
    </location>
</feature>
<gene>
    <name evidence="2" type="ORF">Bca52824_082341</name>
</gene>